<protein>
    <recommendedName>
        <fullName evidence="4">DUF4399 domain-containing protein</fullName>
    </recommendedName>
</protein>
<evidence type="ECO:0000256" key="1">
    <source>
        <dbReference type="SAM" id="SignalP"/>
    </source>
</evidence>
<evidence type="ECO:0008006" key="4">
    <source>
        <dbReference type="Google" id="ProtNLM"/>
    </source>
</evidence>
<name>A0ABS7FGA6_9NEIS</name>
<keyword evidence="1" id="KW-0732">Signal</keyword>
<dbReference type="Pfam" id="PF19625">
    <property type="entry name" value="DUF6130"/>
    <property type="match status" value="1"/>
</dbReference>
<gene>
    <name evidence="2" type="ORF">KIF53_15865</name>
</gene>
<dbReference type="RefSeq" id="WP_146008324.1">
    <property type="nucleotide sequence ID" value="NZ_CP142381.1"/>
</dbReference>
<reference evidence="2 3" key="1">
    <citation type="submission" date="2021-05" db="EMBL/GenBank/DDBJ databases">
        <title>Draft Whole Genome Sequencing Of Biosensor Chromobacterium violaceum Strain CV026 Reveals A Regulatory RNA In Chromobacterium violaceum Phenotype Regulatory Network.</title>
        <authorList>
            <person name="Hong K.W."/>
            <person name="Chan K.G."/>
            <person name="Chang C.-Y."/>
        </authorList>
    </citation>
    <scope>NUCLEOTIDE SEQUENCE [LARGE SCALE GENOMIC DNA]</scope>
    <source>
        <strain evidence="2 3">ATCC 31532</strain>
    </source>
</reference>
<proteinExistence type="predicted"/>
<feature type="signal peptide" evidence="1">
    <location>
        <begin position="1"/>
        <end position="22"/>
    </location>
</feature>
<comment type="caution">
    <text evidence="2">The sequence shown here is derived from an EMBL/GenBank/DDBJ whole genome shotgun (WGS) entry which is preliminary data.</text>
</comment>
<evidence type="ECO:0000313" key="2">
    <source>
        <dbReference type="EMBL" id="MBW8289110.1"/>
    </source>
</evidence>
<organism evidence="2 3">
    <name type="scientific">Chromobacterium subtsugae</name>
    <dbReference type="NCBI Taxonomy" id="251747"/>
    <lineage>
        <taxon>Bacteria</taxon>
        <taxon>Pseudomonadati</taxon>
        <taxon>Pseudomonadota</taxon>
        <taxon>Betaproteobacteria</taxon>
        <taxon>Neisseriales</taxon>
        <taxon>Chromobacteriaceae</taxon>
        <taxon>Chromobacterium</taxon>
    </lineage>
</organism>
<dbReference type="PROSITE" id="PS51257">
    <property type="entry name" value="PROKAR_LIPOPROTEIN"/>
    <property type="match status" value="1"/>
</dbReference>
<sequence>MTNRLSGWLALLALACCAPAQAADAPAPKLVIESPVDGQAVGNALIVRFHAEQIRLAPRYAPAGEPVPAALRGVGHLHVYLDGAAWHWVHATPDPLVLVGLPPGPHQLRLELAAPNHQPLDARQVSFSVSAGDSRRAH</sequence>
<dbReference type="EMBL" id="JAHDTB010000014">
    <property type="protein sequence ID" value="MBW8289110.1"/>
    <property type="molecule type" value="Genomic_DNA"/>
</dbReference>
<evidence type="ECO:0000313" key="3">
    <source>
        <dbReference type="Proteomes" id="UP000711178"/>
    </source>
</evidence>
<accession>A0ABS7FGA6</accession>
<dbReference type="Proteomes" id="UP000711178">
    <property type="component" value="Unassembled WGS sequence"/>
</dbReference>
<keyword evidence="3" id="KW-1185">Reference proteome</keyword>
<dbReference type="GeneID" id="89685675"/>
<feature type="chain" id="PRO_5047369874" description="DUF4399 domain-containing protein" evidence="1">
    <location>
        <begin position="23"/>
        <end position="138"/>
    </location>
</feature>
<dbReference type="InterPro" id="IPR046133">
    <property type="entry name" value="DUF6130"/>
</dbReference>